<evidence type="ECO:0008006" key="4">
    <source>
        <dbReference type="Google" id="ProtNLM"/>
    </source>
</evidence>
<evidence type="ECO:0000313" key="2">
    <source>
        <dbReference type="EMBL" id="GFO37296.1"/>
    </source>
</evidence>
<dbReference type="Proteomes" id="UP000735302">
    <property type="component" value="Unassembled WGS sequence"/>
</dbReference>
<dbReference type="EMBL" id="BLXT01007185">
    <property type="protein sequence ID" value="GFO37296.1"/>
    <property type="molecule type" value="Genomic_DNA"/>
</dbReference>
<proteinExistence type="predicted"/>
<evidence type="ECO:0000313" key="3">
    <source>
        <dbReference type="Proteomes" id="UP000735302"/>
    </source>
</evidence>
<feature type="compositionally biased region" description="Polar residues" evidence="1">
    <location>
        <begin position="452"/>
        <end position="478"/>
    </location>
</feature>
<accession>A0AAV4CZQ5</accession>
<evidence type="ECO:0000256" key="1">
    <source>
        <dbReference type="SAM" id="MobiDB-lite"/>
    </source>
</evidence>
<protein>
    <recommendedName>
        <fullName evidence="4">PHR domain-containing protein</fullName>
    </recommendedName>
</protein>
<feature type="region of interest" description="Disordered" evidence="1">
    <location>
        <begin position="438"/>
        <end position="495"/>
    </location>
</feature>
<reference evidence="2 3" key="1">
    <citation type="journal article" date="2021" name="Elife">
        <title>Chloroplast acquisition without the gene transfer in kleptoplastic sea slugs, Plakobranchus ocellatus.</title>
        <authorList>
            <person name="Maeda T."/>
            <person name="Takahashi S."/>
            <person name="Yoshida T."/>
            <person name="Shimamura S."/>
            <person name="Takaki Y."/>
            <person name="Nagai Y."/>
            <person name="Toyoda A."/>
            <person name="Suzuki Y."/>
            <person name="Arimoto A."/>
            <person name="Ishii H."/>
            <person name="Satoh N."/>
            <person name="Nishiyama T."/>
            <person name="Hasebe M."/>
            <person name="Maruyama T."/>
            <person name="Minagawa J."/>
            <person name="Obokata J."/>
            <person name="Shigenobu S."/>
        </authorList>
    </citation>
    <scope>NUCLEOTIDE SEQUENCE [LARGE SCALE GENOMIC DNA]</scope>
</reference>
<gene>
    <name evidence="2" type="ORF">PoB_006380100</name>
</gene>
<dbReference type="AlphaFoldDB" id="A0AAV4CZQ5"/>
<keyword evidence="3" id="KW-1185">Reference proteome</keyword>
<name>A0AAV4CZQ5_9GAST</name>
<feature type="region of interest" description="Disordered" evidence="1">
    <location>
        <begin position="509"/>
        <end position="542"/>
    </location>
</feature>
<comment type="caution">
    <text evidence="2">The sequence shown here is derived from an EMBL/GenBank/DDBJ whole genome shotgun (WGS) entry which is preliminary data.</text>
</comment>
<sequence length="652" mass="71714">MINGIIFLSSELSGHYEKGYSFLATISKEIEDDDFSTTVSKIINILPTHLSSQSDELHGTVISILQDVLKNLLPCDGSAGLVEEVQSKHKSWRRQAEFFHLVLRISPILRQLSQDLWRQDENPSSLTFASPRRLTQEDLPRVRRVLTLCLLHRLASQQNLQAQYEGPEMSADDNDMEWVTEYSIDHADFGKWLTSSRLAVSVLNLVHRIPSKAGADEDISREISCSSQNFDELTDVETARIDGQSLPLHSFTNCTKNPGHTNFRKMPKFSPVLLPSPLRSVLVMKEIGKYWTGTVRIRVNYTSPERPGCLGYMHLKGTDKVRHGSGWACEFRYVPCVWTECSAKSGNGTHQVTIVTVRTAAHVVCDDIEAKQCTVDFFFEDEADTSGVVQGVGIGLHHVAVSDDVSYFKCVVHCPDFVERLQKPVLFPLQQSNEPLASSSCVEHGRQEPCAPSNSNTSESPKKISNVTDTENASSHTSRPPDFNLPSPSPIAKVVSHPTSNTAAFTAHSFTPKLKPSPSPTEMLPSLSPWPPTNPSTESTHPNASTIPLSVGDFTWTTLVISHPHGCAKHVSVGSVVNLETSENSDTSLVDTKLLYTTQTCPGSSGAQVLVIGHARDHVFVYQTVHSCAALDGAVNKSGMTNLVPSLLLRKL</sequence>
<organism evidence="2 3">
    <name type="scientific">Plakobranchus ocellatus</name>
    <dbReference type="NCBI Taxonomy" id="259542"/>
    <lineage>
        <taxon>Eukaryota</taxon>
        <taxon>Metazoa</taxon>
        <taxon>Spiralia</taxon>
        <taxon>Lophotrochozoa</taxon>
        <taxon>Mollusca</taxon>
        <taxon>Gastropoda</taxon>
        <taxon>Heterobranchia</taxon>
        <taxon>Euthyneura</taxon>
        <taxon>Panpulmonata</taxon>
        <taxon>Sacoglossa</taxon>
        <taxon>Placobranchoidea</taxon>
        <taxon>Plakobranchidae</taxon>
        <taxon>Plakobranchus</taxon>
    </lineage>
</organism>